<feature type="active site" description="Nucleophile" evidence="10">
    <location>
        <position position="196"/>
    </location>
</feature>
<feature type="site" description="Cleavage; by autolysis" evidence="10">
    <location>
        <begin position="195"/>
        <end position="196"/>
    </location>
</feature>
<feature type="site" description="Involved in the stabilization of negative charge on the oxyanion by the formation of the oxyanion hole" evidence="10">
    <location>
        <position position="123"/>
    </location>
</feature>
<comment type="pathway">
    <text evidence="10">Amino-acid biosynthesis; L-arginine biosynthesis; N(2)-acetyl-L-ornithine from L-glutamate: step 1/4.</text>
</comment>
<dbReference type="RefSeq" id="WP_236860097.1">
    <property type="nucleotide sequence ID" value="NZ_CP017634.1"/>
</dbReference>
<evidence type="ECO:0000256" key="3">
    <source>
        <dbReference type="ARBA" id="ARBA00022571"/>
    </source>
</evidence>
<dbReference type="EC" id="2.3.1.1" evidence="10"/>
<dbReference type="InterPro" id="IPR002813">
    <property type="entry name" value="Arg_biosynth_ArgJ"/>
</dbReference>
<reference evidence="11 12" key="1">
    <citation type="submission" date="2016-10" db="EMBL/GenBank/DDBJ databases">
        <title>Complete Genome Sequence of Peptococcaceae strain DCMF.</title>
        <authorList>
            <person name="Edwards R.J."/>
            <person name="Holland S.I."/>
            <person name="Deshpande N.P."/>
            <person name="Wong Y.K."/>
            <person name="Ertan H."/>
            <person name="Manefield M."/>
            <person name="Russell T.L."/>
            <person name="Lee M.J."/>
        </authorList>
    </citation>
    <scope>NUCLEOTIDE SEQUENCE [LARGE SCALE GENOMIC DNA]</scope>
    <source>
        <strain evidence="11 12">DCMF</strain>
    </source>
</reference>
<dbReference type="GO" id="GO:0004042">
    <property type="term" value="F:L-glutamate N-acetyltransferase activity"/>
    <property type="evidence" value="ECO:0007669"/>
    <property type="project" value="UniProtKB-UniRule"/>
</dbReference>
<dbReference type="GO" id="GO:0005737">
    <property type="term" value="C:cytoplasm"/>
    <property type="evidence" value="ECO:0007669"/>
    <property type="project" value="UniProtKB-SubCell"/>
</dbReference>
<evidence type="ECO:0000256" key="4">
    <source>
        <dbReference type="ARBA" id="ARBA00022605"/>
    </source>
</evidence>
<organism evidence="11 12">
    <name type="scientific">Formimonas warabiya</name>
    <dbReference type="NCBI Taxonomy" id="1761012"/>
    <lineage>
        <taxon>Bacteria</taxon>
        <taxon>Bacillati</taxon>
        <taxon>Bacillota</taxon>
        <taxon>Clostridia</taxon>
        <taxon>Eubacteriales</taxon>
        <taxon>Peptococcaceae</taxon>
        <taxon>Candidatus Formimonas</taxon>
    </lineage>
</organism>
<sequence length="413" mass="43512">MGDEMMEIKIIPGGITAVTGFMAAGVHAGIKKSNKEKPDVAVIFSQAPAAVGGVFTQNRVKAAPVILSQKVTSAGRAQAVVINSGNANACTGREGEESAQLMADWTARGLRIQEDQVIVASTGVIGHQLPRDIVKSGIEKAVGALSAQGGHDAAVAIMTTDLFCKEISVQVPLGGATVKFGGMCKGSGMIHPNMATLLAFITTDALIEPAALQQAMKNAVNKSFNMITVDGDTSTNDMAVVLANGAARNEKITVNSPLFHDFQEVLDYVCIALAKMLAKDGEGATKLIEVHVKNALNEDDARTVAKAVVSSSLVKSAFFGEDANWGRILCAAGYSGAAINPETVDIWLESKAGREKMADQGTGQVFDEANAKKILQEKEVRVVIDLHQGSAEATAWGCDLTYDYVKINADYRT</sequence>
<evidence type="ECO:0000256" key="9">
    <source>
        <dbReference type="ARBA" id="ARBA00049439"/>
    </source>
</evidence>
<dbReference type="InterPro" id="IPR042195">
    <property type="entry name" value="ArgJ_beta_C"/>
</dbReference>
<keyword evidence="12" id="KW-1185">Reference proteome</keyword>
<feature type="binding site" evidence="10">
    <location>
        <position position="196"/>
    </location>
    <ligand>
        <name>substrate</name>
    </ligand>
</feature>
<feature type="chain" id="PRO_5023477689" description="Arginine biosynthesis bifunctional protein ArgJ alpha chain" evidence="10">
    <location>
        <begin position="1"/>
        <end position="195"/>
    </location>
</feature>
<dbReference type="PANTHER" id="PTHR23100:SF0">
    <property type="entry name" value="ARGININE BIOSYNTHESIS BIFUNCTIONAL PROTEIN ARGJ, MITOCHONDRIAL"/>
    <property type="match status" value="1"/>
</dbReference>
<name>A0A3G1KXQ0_FORW1</name>
<comment type="subunit">
    <text evidence="2 10">Heterotetramer of two alpha and two beta chains.</text>
</comment>
<dbReference type="FunFam" id="3.10.20.340:FF:000001">
    <property type="entry name" value="Arginine biosynthesis bifunctional protein ArgJ, chloroplastic"/>
    <property type="match status" value="1"/>
</dbReference>
<keyword evidence="3 10" id="KW-0055">Arginine biosynthesis</keyword>
<keyword evidence="6 10" id="KW-0068">Autocatalytic cleavage</keyword>
<dbReference type="InterPro" id="IPR016117">
    <property type="entry name" value="ArgJ-like_dom_sf"/>
</dbReference>
<dbReference type="GO" id="GO:0006592">
    <property type="term" value="P:ornithine biosynthetic process"/>
    <property type="evidence" value="ECO:0007669"/>
    <property type="project" value="TreeGrafter"/>
</dbReference>
<comment type="pathway">
    <text evidence="10">Amino-acid biosynthesis; L-arginine biosynthesis; L-ornithine and N-acetyl-L-glutamate from L-glutamate and N(2)-acetyl-L-ornithine (cyclic): step 1/1.</text>
</comment>
<feature type="binding site" evidence="10">
    <location>
        <position position="282"/>
    </location>
    <ligand>
        <name>substrate</name>
    </ligand>
</feature>
<comment type="catalytic activity">
    <reaction evidence="10">
        <text>L-glutamate + acetyl-CoA = N-acetyl-L-glutamate + CoA + H(+)</text>
        <dbReference type="Rhea" id="RHEA:24292"/>
        <dbReference type="ChEBI" id="CHEBI:15378"/>
        <dbReference type="ChEBI" id="CHEBI:29985"/>
        <dbReference type="ChEBI" id="CHEBI:44337"/>
        <dbReference type="ChEBI" id="CHEBI:57287"/>
        <dbReference type="ChEBI" id="CHEBI:57288"/>
        <dbReference type="EC" id="2.3.1.1"/>
    </reaction>
</comment>
<gene>
    <name evidence="10" type="primary">argJ</name>
    <name evidence="11" type="ORF">DCMF_22985</name>
</gene>
<dbReference type="EC" id="2.3.1.35" evidence="10"/>
<feature type="binding site" evidence="10">
    <location>
        <position position="159"/>
    </location>
    <ligand>
        <name>substrate</name>
    </ligand>
</feature>
<dbReference type="UniPathway" id="UPA00068">
    <property type="reaction ID" value="UER00106"/>
</dbReference>
<keyword evidence="4 10" id="KW-0028">Amino-acid biosynthesis</keyword>
<evidence type="ECO:0000256" key="5">
    <source>
        <dbReference type="ARBA" id="ARBA00022679"/>
    </source>
</evidence>
<accession>A0A3G1KXQ0</accession>
<evidence type="ECO:0000256" key="10">
    <source>
        <dbReference type="HAMAP-Rule" id="MF_01106"/>
    </source>
</evidence>
<evidence type="ECO:0000256" key="7">
    <source>
        <dbReference type="ARBA" id="ARBA00023268"/>
    </source>
</evidence>
<feature type="site" description="Involved in the stabilization of negative charge on the oxyanion by the formation of the oxyanion hole" evidence="10">
    <location>
        <position position="122"/>
    </location>
</feature>
<dbReference type="AlphaFoldDB" id="A0A3G1KXQ0"/>
<dbReference type="PANTHER" id="PTHR23100">
    <property type="entry name" value="ARGININE BIOSYNTHESIS BIFUNCTIONAL PROTEIN ARGJ"/>
    <property type="match status" value="1"/>
</dbReference>
<keyword evidence="8 10" id="KW-0012">Acyltransferase</keyword>
<feature type="chain" id="PRO_5023477690" description="Arginine biosynthesis bifunctional protein ArgJ beta chain" evidence="10">
    <location>
        <begin position="196"/>
        <end position="413"/>
    </location>
</feature>
<keyword evidence="5 10" id="KW-0808">Transferase</keyword>
<dbReference type="SUPFAM" id="SSF56266">
    <property type="entry name" value="DmpA/ArgJ-like"/>
    <property type="match status" value="1"/>
</dbReference>
<evidence type="ECO:0000256" key="8">
    <source>
        <dbReference type="ARBA" id="ARBA00023315"/>
    </source>
</evidence>
<dbReference type="EMBL" id="CP017634">
    <property type="protein sequence ID" value="ATW27236.1"/>
    <property type="molecule type" value="Genomic_DNA"/>
</dbReference>
<keyword evidence="10" id="KW-0963">Cytoplasm</keyword>
<comment type="catalytic activity">
    <reaction evidence="9 10">
        <text>N(2)-acetyl-L-ornithine + L-glutamate = N-acetyl-L-glutamate + L-ornithine</text>
        <dbReference type="Rhea" id="RHEA:15349"/>
        <dbReference type="ChEBI" id="CHEBI:29985"/>
        <dbReference type="ChEBI" id="CHEBI:44337"/>
        <dbReference type="ChEBI" id="CHEBI:46911"/>
        <dbReference type="ChEBI" id="CHEBI:57805"/>
        <dbReference type="EC" id="2.3.1.35"/>
    </reaction>
</comment>
<comment type="similarity">
    <text evidence="1 10">Belongs to the ArgJ family.</text>
</comment>
<proteinExistence type="inferred from homology"/>
<comment type="subcellular location">
    <subcellularLocation>
        <location evidence="10">Cytoplasm</location>
    </subcellularLocation>
</comment>
<evidence type="ECO:0000256" key="2">
    <source>
        <dbReference type="ARBA" id="ARBA00011475"/>
    </source>
</evidence>
<evidence type="ECO:0000313" key="11">
    <source>
        <dbReference type="EMBL" id="ATW27236.1"/>
    </source>
</evidence>
<feature type="binding site" evidence="10">
    <location>
        <position position="408"/>
    </location>
    <ligand>
        <name>substrate</name>
    </ligand>
</feature>
<comment type="function">
    <text evidence="10">Catalyzes two activities which are involved in the cyclic version of arginine biosynthesis: the synthesis of N-acetylglutamate from glutamate and acetyl-CoA as the acetyl donor, and of ornithine by transacetylation between N(2)-acetylornithine and glutamate.</text>
</comment>
<dbReference type="NCBIfam" id="NF003802">
    <property type="entry name" value="PRK05388.1"/>
    <property type="match status" value="1"/>
</dbReference>
<dbReference type="KEGG" id="fwa:DCMF_22985"/>
<keyword evidence="7 10" id="KW-0511">Multifunctional enzyme</keyword>
<dbReference type="Proteomes" id="UP000323521">
    <property type="component" value="Chromosome"/>
</dbReference>
<dbReference type="FunFam" id="3.60.70.12:FF:000001">
    <property type="entry name" value="Arginine biosynthesis bifunctional protein ArgJ, chloroplastic"/>
    <property type="match status" value="1"/>
</dbReference>
<dbReference type="Gene3D" id="3.10.20.340">
    <property type="entry name" value="ArgJ beta chain, C-terminal domain"/>
    <property type="match status" value="1"/>
</dbReference>
<evidence type="ECO:0000256" key="1">
    <source>
        <dbReference type="ARBA" id="ARBA00006774"/>
    </source>
</evidence>
<dbReference type="NCBIfam" id="TIGR00120">
    <property type="entry name" value="ArgJ"/>
    <property type="match status" value="1"/>
</dbReference>
<dbReference type="HAMAP" id="MF_01106">
    <property type="entry name" value="ArgJ"/>
    <property type="match status" value="1"/>
</dbReference>
<feature type="binding site" evidence="10">
    <location>
        <position position="185"/>
    </location>
    <ligand>
        <name>substrate</name>
    </ligand>
</feature>
<dbReference type="Pfam" id="PF01960">
    <property type="entry name" value="ArgJ"/>
    <property type="match status" value="1"/>
</dbReference>
<dbReference type="GO" id="GO:0006526">
    <property type="term" value="P:L-arginine biosynthetic process"/>
    <property type="evidence" value="ECO:0007669"/>
    <property type="project" value="UniProtKB-UniRule"/>
</dbReference>
<dbReference type="CDD" id="cd02152">
    <property type="entry name" value="OAT"/>
    <property type="match status" value="1"/>
</dbReference>
<dbReference type="GO" id="GO:0004358">
    <property type="term" value="F:L-glutamate N-acetyltransferase activity, acting on acetyl-L-ornithine as donor"/>
    <property type="evidence" value="ECO:0007669"/>
    <property type="project" value="UniProtKB-UniRule"/>
</dbReference>
<dbReference type="Gene3D" id="3.60.70.12">
    <property type="entry name" value="L-amino peptidase D-ALA esterase/amidase"/>
    <property type="match status" value="1"/>
</dbReference>
<evidence type="ECO:0000313" key="12">
    <source>
        <dbReference type="Proteomes" id="UP000323521"/>
    </source>
</evidence>
<evidence type="ECO:0000256" key="6">
    <source>
        <dbReference type="ARBA" id="ARBA00022813"/>
    </source>
</evidence>
<protein>
    <recommendedName>
        <fullName evidence="10">Arginine biosynthesis bifunctional protein ArgJ</fullName>
    </recommendedName>
    <domain>
        <recommendedName>
            <fullName evidence="10">Glutamate N-acetyltransferase</fullName>
            <ecNumber evidence="10">2.3.1.35</ecNumber>
        </recommendedName>
        <alternativeName>
            <fullName evidence="10">Ornithine acetyltransferase</fullName>
            <shortName evidence="10">OATase</shortName>
        </alternativeName>
        <alternativeName>
            <fullName evidence="10">Ornithine transacetylase</fullName>
        </alternativeName>
    </domain>
    <domain>
        <recommendedName>
            <fullName evidence="10">Amino-acid acetyltransferase</fullName>
            <ecNumber evidence="10">2.3.1.1</ecNumber>
        </recommendedName>
        <alternativeName>
            <fullName evidence="10">N-acetylglutamate synthase</fullName>
            <shortName evidence="10">AGSase</shortName>
        </alternativeName>
    </domain>
    <component>
        <recommendedName>
            <fullName evidence="10">Arginine biosynthesis bifunctional protein ArgJ alpha chain</fullName>
        </recommendedName>
    </component>
    <component>
        <recommendedName>
            <fullName evidence="10">Arginine biosynthesis bifunctional protein ArgJ beta chain</fullName>
        </recommendedName>
    </component>
</protein>
<feature type="binding site" evidence="10">
    <location>
        <position position="413"/>
    </location>
    <ligand>
        <name>substrate</name>
    </ligand>
</feature>